<dbReference type="OrthoDB" id="9878764at2"/>
<accession>A0A315Y0B7</accession>
<dbReference type="Proteomes" id="UP000245720">
    <property type="component" value="Unassembled WGS sequence"/>
</dbReference>
<proteinExistence type="predicted"/>
<dbReference type="RefSeq" id="WP_109726500.1">
    <property type="nucleotide sequence ID" value="NZ_QGDI01000006.1"/>
</dbReference>
<name>A0A315Y0B7_RUMFL</name>
<comment type="caution">
    <text evidence="2">The sequence shown here is derived from an EMBL/GenBank/DDBJ whole genome shotgun (WGS) entry which is preliminary data.</text>
</comment>
<evidence type="ECO:0000313" key="3">
    <source>
        <dbReference type="Proteomes" id="UP000245720"/>
    </source>
</evidence>
<keyword evidence="1" id="KW-0472">Membrane</keyword>
<evidence type="ECO:0000256" key="1">
    <source>
        <dbReference type="SAM" id="Phobius"/>
    </source>
</evidence>
<keyword evidence="1" id="KW-1133">Transmembrane helix</keyword>
<gene>
    <name evidence="2" type="ORF">IE37_01730</name>
</gene>
<keyword evidence="1" id="KW-0812">Transmembrane</keyword>
<organism evidence="2 3">
    <name type="scientific">Ruminococcus flavefaciens</name>
    <dbReference type="NCBI Taxonomy" id="1265"/>
    <lineage>
        <taxon>Bacteria</taxon>
        <taxon>Bacillati</taxon>
        <taxon>Bacillota</taxon>
        <taxon>Clostridia</taxon>
        <taxon>Eubacteriales</taxon>
        <taxon>Oscillospiraceae</taxon>
        <taxon>Ruminococcus</taxon>
    </lineage>
</organism>
<feature type="transmembrane region" description="Helical" evidence="1">
    <location>
        <begin position="6"/>
        <end position="27"/>
    </location>
</feature>
<sequence>MNLLKRAAIILVSIAAGICLLILTGFLSDRWTMHRLKQSEAERKATLELAEKAVNGAFANIKDNADSGESEYYAPFKGAAPVDAVFTEEIAKDGRGPYYTIYLHFLGKDSEDICCTIHYYPVKKDAAEHSWYSEEHFILLENSSEETEKESAKLLGTARSDKAYKEIADGAWLRDWSPKNPDEDVMYIISVKAKQD</sequence>
<protein>
    <submittedName>
        <fullName evidence="2">Uncharacterized protein</fullName>
    </submittedName>
</protein>
<dbReference type="AlphaFoldDB" id="A0A315Y0B7"/>
<evidence type="ECO:0000313" key="2">
    <source>
        <dbReference type="EMBL" id="PWJ12647.1"/>
    </source>
</evidence>
<reference evidence="2 3" key="1">
    <citation type="submission" date="2018-05" db="EMBL/GenBank/DDBJ databases">
        <title>The Hungate 1000. A catalogue of reference genomes from the rumen microbiome.</title>
        <authorList>
            <person name="Kelly W."/>
        </authorList>
    </citation>
    <scope>NUCLEOTIDE SEQUENCE [LARGE SCALE GENOMIC DNA]</scope>
    <source>
        <strain evidence="2 3">SAb67</strain>
    </source>
</reference>
<dbReference type="EMBL" id="QGDI01000006">
    <property type="protein sequence ID" value="PWJ12647.1"/>
    <property type="molecule type" value="Genomic_DNA"/>
</dbReference>